<dbReference type="Gene3D" id="1.10.238.10">
    <property type="entry name" value="EF-hand"/>
    <property type="match status" value="1"/>
</dbReference>
<keyword evidence="2 7" id="KW-0812">Transmembrane</keyword>
<dbReference type="PROSITE" id="PS00018">
    <property type="entry name" value="EF_HAND_1"/>
    <property type="match status" value="1"/>
</dbReference>
<dbReference type="InterPro" id="IPR002048">
    <property type="entry name" value="EF_hand_dom"/>
</dbReference>
<keyword evidence="3" id="KW-0106">Calcium</keyword>
<evidence type="ECO:0000313" key="9">
    <source>
        <dbReference type="EMBL" id="CAI3978746.1"/>
    </source>
</evidence>
<evidence type="ECO:0000256" key="1">
    <source>
        <dbReference type="ARBA" id="ARBA00004141"/>
    </source>
</evidence>
<dbReference type="Gene3D" id="1.20.120.350">
    <property type="entry name" value="Voltage-gated potassium channels. Chain C"/>
    <property type="match status" value="1"/>
</dbReference>
<reference evidence="9" key="1">
    <citation type="submission" date="2022-10" db="EMBL/GenBank/DDBJ databases">
        <authorList>
            <person name="Chen Y."/>
            <person name="Dougan E. K."/>
            <person name="Chan C."/>
            <person name="Rhodes N."/>
            <person name="Thang M."/>
        </authorList>
    </citation>
    <scope>NUCLEOTIDE SEQUENCE</scope>
</reference>
<feature type="compositionally biased region" description="Gly residues" evidence="6">
    <location>
        <begin position="740"/>
        <end position="750"/>
    </location>
</feature>
<dbReference type="InterPro" id="IPR018247">
    <property type="entry name" value="EF_Hand_1_Ca_BS"/>
</dbReference>
<sequence>MVAQCASRALAQPRIREPSGRHVSEKGNGDLNRLGSAAQSFVRENMAEYGARSIEVANHRAETISAPENVQQGKGTRSFVKDIVSSSWFAIAITFLISLNLILLGLEVDTTASLLDVSDTPNWFGIVNVLIVGAFIVEIGLKMVAFGCREFWFGKDGTWNAFDFLIVFVSVVDVVLDAVAQVLSFSSSVDTGQLRLIRSIRLARALRGLRVVRLFRYVTALRTLVLSIMSTMGSLVWTLALLIILFYSFGVVVTQLVVDHCRYATIDAGAESGPPQCPDLLEKYWSNVSESMLTLFMAITGGVNYDDALRPLREVSTLAIFLVILYVALAVLVVLNVVTGVFCSTAIETATADKDVATIKQIRAKAQQVEALREIFTEIDKKHSNQVSFKEVEDAISAGELASFMEVMGISTDDVWTLCVLLDVDKNGAIDLEEFVGGCMQLHGPAKSLQIAKMSFENKSLGMLTAEMWHQVEERGSGAGKGYTLNLPLQEGAGDDEAWQLLQETWTFSVVGEDPTISRVTLPVSGYVKALVSLTEFEPEVLFLAFGFDGMEGDPCLAGLNLSSAFFRRTAARCCQLCGRIVCTLQGGYGPQATSEALLGVLDVLANDGPEAAPWYAFTKARPHSITGICAQLLQLLQIVSRHEIFSQYGSVKEVTVLPVAAGKNAAAAFVIMHTVDDAKWIVDNVNGNVPQNLATPVTVVFATPRDSRPGGKGGKDGKGGGMKGMMNMMSMMMNSWGGWGGNDKGGGSKGSPQGVTNSYNKTYSPPWETGKGGKAPSSGFGKGGMGGMGGMGKGPTGGKGTMALGGKNGGGAPSPGRFKTVMCAYFLQALAIAELIAPMLMDHTKSKSDVPLRPEAKAMHNQKMLVFRFVGMPRLEPPAEQFIVLHHGSAILHRWMKLTVLPTELIRLRPGALITLIRSSHFFTTGRPFEFSAVRCAGVEKSFDYVPEGMRNLVCEDTEESDDHSSKRNAVQLVVLPRRAGT</sequence>
<evidence type="ECO:0000256" key="3">
    <source>
        <dbReference type="ARBA" id="ARBA00022837"/>
    </source>
</evidence>
<dbReference type="InterPro" id="IPR043203">
    <property type="entry name" value="VGCC_Ca_Na"/>
</dbReference>
<dbReference type="InterPro" id="IPR000504">
    <property type="entry name" value="RRM_dom"/>
</dbReference>
<evidence type="ECO:0000259" key="8">
    <source>
        <dbReference type="PROSITE" id="PS50222"/>
    </source>
</evidence>
<dbReference type="Pfam" id="PF00520">
    <property type="entry name" value="Ion_trans"/>
    <property type="match status" value="1"/>
</dbReference>
<dbReference type="SUPFAM" id="SSF47473">
    <property type="entry name" value="EF-hand"/>
    <property type="match status" value="1"/>
</dbReference>
<reference evidence="10" key="2">
    <citation type="submission" date="2024-04" db="EMBL/GenBank/DDBJ databases">
        <authorList>
            <person name="Chen Y."/>
            <person name="Shah S."/>
            <person name="Dougan E. K."/>
            <person name="Thang M."/>
            <person name="Chan C."/>
        </authorList>
    </citation>
    <scope>NUCLEOTIDE SEQUENCE [LARGE SCALE GENOMIC DNA]</scope>
</reference>
<dbReference type="EMBL" id="CAMXCT020000435">
    <property type="protein sequence ID" value="CAL1132121.1"/>
    <property type="molecule type" value="Genomic_DNA"/>
</dbReference>
<dbReference type="AlphaFoldDB" id="A0A9P1BVE2"/>
<feature type="domain" description="EF-hand" evidence="8">
    <location>
        <begin position="410"/>
        <end position="445"/>
    </location>
</feature>
<evidence type="ECO:0000256" key="5">
    <source>
        <dbReference type="ARBA" id="ARBA00023136"/>
    </source>
</evidence>
<dbReference type="SMART" id="SM00054">
    <property type="entry name" value="EFh"/>
    <property type="match status" value="2"/>
</dbReference>
<dbReference type="EMBL" id="CAMXCT030000435">
    <property type="protein sequence ID" value="CAL4766058.1"/>
    <property type="molecule type" value="Genomic_DNA"/>
</dbReference>
<dbReference type="InterPro" id="IPR012677">
    <property type="entry name" value="Nucleotide-bd_a/b_plait_sf"/>
</dbReference>
<keyword evidence="4 7" id="KW-1133">Transmembrane helix</keyword>
<feature type="transmembrane region" description="Helical" evidence="7">
    <location>
        <begin position="162"/>
        <end position="183"/>
    </location>
</feature>
<dbReference type="Gene3D" id="3.40.800.20">
    <property type="entry name" value="Histone deacetylase domain"/>
    <property type="match status" value="1"/>
</dbReference>
<evidence type="ECO:0000256" key="6">
    <source>
        <dbReference type="SAM" id="MobiDB-lite"/>
    </source>
</evidence>
<feature type="domain" description="EF-hand" evidence="8">
    <location>
        <begin position="367"/>
        <end position="402"/>
    </location>
</feature>
<evidence type="ECO:0000313" key="10">
    <source>
        <dbReference type="EMBL" id="CAL1132121.1"/>
    </source>
</evidence>
<dbReference type="GO" id="GO:0005509">
    <property type="term" value="F:calcium ion binding"/>
    <property type="evidence" value="ECO:0007669"/>
    <property type="project" value="InterPro"/>
</dbReference>
<dbReference type="Gene3D" id="1.10.287.70">
    <property type="match status" value="1"/>
</dbReference>
<dbReference type="Gene3D" id="3.30.70.330">
    <property type="match status" value="1"/>
</dbReference>
<dbReference type="InterPro" id="IPR035979">
    <property type="entry name" value="RBD_domain_sf"/>
</dbReference>
<dbReference type="SUPFAM" id="SSF54928">
    <property type="entry name" value="RNA-binding domain, RBD"/>
    <property type="match status" value="1"/>
</dbReference>
<feature type="compositionally biased region" description="Polar residues" evidence="6">
    <location>
        <begin position="752"/>
        <end position="764"/>
    </location>
</feature>
<dbReference type="GO" id="GO:0005248">
    <property type="term" value="F:voltage-gated sodium channel activity"/>
    <property type="evidence" value="ECO:0007669"/>
    <property type="project" value="TreeGrafter"/>
</dbReference>
<comment type="caution">
    <text evidence="9">The sequence shown here is derived from an EMBL/GenBank/DDBJ whole genome shotgun (WGS) entry which is preliminary data.</text>
</comment>
<gene>
    <name evidence="9" type="ORF">C1SCF055_LOCUS6750</name>
</gene>
<evidence type="ECO:0000256" key="2">
    <source>
        <dbReference type="ARBA" id="ARBA00022692"/>
    </source>
</evidence>
<dbReference type="PANTHER" id="PTHR10037">
    <property type="entry name" value="VOLTAGE-GATED CATION CHANNEL CALCIUM AND SODIUM"/>
    <property type="match status" value="1"/>
</dbReference>
<keyword evidence="5 7" id="KW-0472">Membrane</keyword>
<evidence type="ECO:0000313" key="12">
    <source>
        <dbReference type="Proteomes" id="UP001152797"/>
    </source>
</evidence>
<accession>A0A9P1BVE2</accession>
<dbReference type="InterPro" id="IPR023696">
    <property type="entry name" value="Ureohydrolase_dom_sf"/>
</dbReference>
<dbReference type="PROSITE" id="PS50222">
    <property type="entry name" value="EF_HAND_2"/>
    <property type="match status" value="2"/>
</dbReference>
<organism evidence="9">
    <name type="scientific">Cladocopium goreaui</name>
    <dbReference type="NCBI Taxonomy" id="2562237"/>
    <lineage>
        <taxon>Eukaryota</taxon>
        <taxon>Sar</taxon>
        <taxon>Alveolata</taxon>
        <taxon>Dinophyceae</taxon>
        <taxon>Suessiales</taxon>
        <taxon>Symbiodiniaceae</taxon>
        <taxon>Cladocopium</taxon>
    </lineage>
</organism>
<dbReference type="SUPFAM" id="SSF52768">
    <property type="entry name" value="Arginase/deacetylase"/>
    <property type="match status" value="1"/>
</dbReference>
<dbReference type="Pfam" id="PF00076">
    <property type="entry name" value="RRM_1"/>
    <property type="match status" value="1"/>
</dbReference>
<dbReference type="InterPro" id="IPR023801">
    <property type="entry name" value="His_deacetylse_dom"/>
</dbReference>
<feature type="transmembrane region" description="Helical" evidence="7">
    <location>
        <begin position="318"/>
        <end position="342"/>
    </location>
</feature>
<proteinExistence type="predicted"/>
<dbReference type="InterPro" id="IPR037138">
    <property type="entry name" value="His_deacetylse_dom_sf"/>
</dbReference>
<dbReference type="GO" id="GO:0003723">
    <property type="term" value="F:RNA binding"/>
    <property type="evidence" value="ECO:0007669"/>
    <property type="project" value="InterPro"/>
</dbReference>
<feature type="transmembrane region" description="Helical" evidence="7">
    <location>
        <begin position="235"/>
        <end position="258"/>
    </location>
</feature>
<evidence type="ECO:0000256" key="4">
    <source>
        <dbReference type="ARBA" id="ARBA00022989"/>
    </source>
</evidence>
<dbReference type="InterPro" id="IPR027359">
    <property type="entry name" value="Volt_channel_dom_sf"/>
</dbReference>
<comment type="subcellular location">
    <subcellularLocation>
        <location evidence="1">Membrane</location>
        <topology evidence="1">Multi-pass membrane protein</topology>
    </subcellularLocation>
</comment>
<dbReference type="SUPFAM" id="SSF81324">
    <property type="entry name" value="Voltage-gated potassium channels"/>
    <property type="match status" value="1"/>
</dbReference>
<protein>
    <submittedName>
        <fullName evidence="11">Voltage-dependent calcium channel type A subunit alpha-1</fullName>
    </submittedName>
</protein>
<feature type="transmembrane region" description="Helical" evidence="7">
    <location>
        <begin position="123"/>
        <end position="141"/>
    </location>
</feature>
<feature type="transmembrane region" description="Helical" evidence="7">
    <location>
        <begin position="83"/>
        <end position="103"/>
    </location>
</feature>
<dbReference type="CDD" id="cd00051">
    <property type="entry name" value="EFh"/>
    <property type="match status" value="1"/>
</dbReference>
<dbReference type="GO" id="GO:0001518">
    <property type="term" value="C:voltage-gated sodium channel complex"/>
    <property type="evidence" value="ECO:0007669"/>
    <property type="project" value="TreeGrafter"/>
</dbReference>
<dbReference type="Proteomes" id="UP001152797">
    <property type="component" value="Unassembled WGS sequence"/>
</dbReference>
<evidence type="ECO:0000256" key="7">
    <source>
        <dbReference type="SAM" id="Phobius"/>
    </source>
</evidence>
<dbReference type="InterPro" id="IPR011992">
    <property type="entry name" value="EF-hand-dom_pair"/>
</dbReference>
<feature type="region of interest" description="Disordered" evidence="6">
    <location>
        <begin position="740"/>
        <end position="782"/>
    </location>
</feature>
<dbReference type="EMBL" id="CAMXCT010000435">
    <property type="protein sequence ID" value="CAI3978746.1"/>
    <property type="molecule type" value="Genomic_DNA"/>
</dbReference>
<dbReference type="OrthoDB" id="73273at2759"/>
<dbReference type="Pfam" id="PF00850">
    <property type="entry name" value="Hist_deacetyl"/>
    <property type="match status" value="1"/>
</dbReference>
<dbReference type="PANTHER" id="PTHR10037:SF62">
    <property type="entry name" value="SODIUM CHANNEL PROTEIN 60E"/>
    <property type="match status" value="1"/>
</dbReference>
<name>A0A9P1BVE2_9DINO</name>
<dbReference type="InterPro" id="IPR005821">
    <property type="entry name" value="Ion_trans_dom"/>
</dbReference>
<keyword evidence="12" id="KW-1185">Reference proteome</keyword>
<evidence type="ECO:0000313" key="11">
    <source>
        <dbReference type="EMBL" id="CAL4766058.1"/>
    </source>
</evidence>